<dbReference type="PANTHER" id="PTHR47816:SF4">
    <property type="entry name" value="RIBOSOMAL RNA SMALL SUBUNIT METHYLTRANSFERASE C"/>
    <property type="match status" value="1"/>
</dbReference>
<dbReference type="PANTHER" id="PTHR47816">
    <property type="entry name" value="RIBOSOMAL RNA SMALL SUBUNIT METHYLTRANSFERASE C"/>
    <property type="match status" value="1"/>
</dbReference>
<evidence type="ECO:0000256" key="1">
    <source>
        <dbReference type="ARBA" id="ARBA00022603"/>
    </source>
</evidence>
<evidence type="ECO:0000259" key="3">
    <source>
        <dbReference type="Pfam" id="PF05175"/>
    </source>
</evidence>
<dbReference type="OrthoDB" id="9764961at2"/>
<reference evidence="4 5" key="1">
    <citation type="submission" date="2019-06" db="EMBL/GenBank/DDBJ databases">
        <title>Sequencing the genomes of 1000 actinobacteria strains.</title>
        <authorList>
            <person name="Klenk H.-P."/>
        </authorList>
    </citation>
    <scope>NUCLEOTIDE SEQUENCE [LARGE SCALE GENOMIC DNA]</scope>
    <source>
        <strain evidence="4 5">DSM 18607</strain>
    </source>
</reference>
<dbReference type="SUPFAM" id="SSF53335">
    <property type="entry name" value="S-adenosyl-L-methionine-dependent methyltransferases"/>
    <property type="match status" value="1"/>
</dbReference>
<dbReference type="EMBL" id="VFMN01000001">
    <property type="protein sequence ID" value="TQJ10870.1"/>
    <property type="molecule type" value="Genomic_DNA"/>
</dbReference>
<protein>
    <submittedName>
        <fullName evidence="4">Methyltransferase family protein</fullName>
    </submittedName>
</protein>
<proteinExistence type="predicted"/>
<accession>A0A542E6A6</accession>
<dbReference type="InterPro" id="IPR029063">
    <property type="entry name" value="SAM-dependent_MTases_sf"/>
</dbReference>
<dbReference type="Pfam" id="PF05175">
    <property type="entry name" value="MTS"/>
    <property type="match status" value="1"/>
</dbReference>
<feature type="domain" description="Methyltransferase small" evidence="3">
    <location>
        <begin position="29"/>
        <end position="175"/>
    </location>
</feature>
<dbReference type="RefSeq" id="WP_141850030.1">
    <property type="nucleotide sequence ID" value="NZ_BAAAPR010000019.1"/>
</dbReference>
<organism evidence="4 5">
    <name type="scientific">Lapillicoccus jejuensis</name>
    <dbReference type="NCBI Taxonomy" id="402171"/>
    <lineage>
        <taxon>Bacteria</taxon>
        <taxon>Bacillati</taxon>
        <taxon>Actinomycetota</taxon>
        <taxon>Actinomycetes</taxon>
        <taxon>Micrococcales</taxon>
        <taxon>Intrasporangiaceae</taxon>
        <taxon>Lapillicoccus</taxon>
    </lineage>
</organism>
<dbReference type="CDD" id="cd02440">
    <property type="entry name" value="AdoMet_MTases"/>
    <property type="match status" value="1"/>
</dbReference>
<gene>
    <name evidence="4" type="ORF">FB458_4012</name>
</gene>
<dbReference type="GO" id="GO:0032259">
    <property type="term" value="P:methylation"/>
    <property type="evidence" value="ECO:0007669"/>
    <property type="project" value="UniProtKB-KW"/>
</dbReference>
<name>A0A542E6A6_9MICO</name>
<sequence length="204" mass="21853">MSEHYFTADPGSAGPRRELRLTLGGHEVLLHTAGGTFSPERLDAGTSVLLREAAAPPATGTFLDLGCGWGPIALDLALRSPGATVWAVDVNERARALTAENAAAAGVGDRVRVSAPEDVPVDVAFDRLWSNPPIRVGKAVLHGMLEQWLPRLAPDGEAWLVVQKHLGSDSLQRWVEEHDGVLAPFGCERAATGRGYRVLKVARR</sequence>
<evidence type="ECO:0000313" key="5">
    <source>
        <dbReference type="Proteomes" id="UP000317893"/>
    </source>
</evidence>
<dbReference type="InterPro" id="IPR046977">
    <property type="entry name" value="RsmC/RlmG"/>
</dbReference>
<evidence type="ECO:0000256" key="2">
    <source>
        <dbReference type="ARBA" id="ARBA00022679"/>
    </source>
</evidence>
<keyword evidence="5" id="KW-1185">Reference proteome</keyword>
<dbReference type="Proteomes" id="UP000317893">
    <property type="component" value="Unassembled WGS sequence"/>
</dbReference>
<dbReference type="AlphaFoldDB" id="A0A542E6A6"/>
<keyword evidence="2 4" id="KW-0808">Transferase</keyword>
<evidence type="ECO:0000313" key="4">
    <source>
        <dbReference type="EMBL" id="TQJ10870.1"/>
    </source>
</evidence>
<dbReference type="InterPro" id="IPR007848">
    <property type="entry name" value="Small_mtfrase_dom"/>
</dbReference>
<comment type="caution">
    <text evidence="4">The sequence shown here is derived from an EMBL/GenBank/DDBJ whole genome shotgun (WGS) entry which is preliminary data.</text>
</comment>
<dbReference type="GO" id="GO:0008757">
    <property type="term" value="F:S-adenosylmethionine-dependent methyltransferase activity"/>
    <property type="evidence" value="ECO:0007669"/>
    <property type="project" value="InterPro"/>
</dbReference>
<keyword evidence="1 4" id="KW-0489">Methyltransferase</keyword>
<dbReference type="Gene3D" id="3.40.50.150">
    <property type="entry name" value="Vaccinia Virus protein VP39"/>
    <property type="match status" value="1"/>
</dbReference>